<organism evidence="1 2">
    <name type="scientific">Holothuria leucospilota</name>
    <name type="common">Black long sea cucumber</name>
    <name type="synonym">Mertensiothuria leucospilota</name>
    <dbReference type="NCBI Taxonomy" id="206669"/>
    <lineage>
        <taxon>Eukaryota</taxon>
        <taxon>Metazoa</taxon>
        <taxon>Echinodermata</taxon>
        <taxon>Eleutherozoa</taxon>
        <taxon>Echinozoa</taxon>
        <taxon>Holothuroidea</taxon>
        <taxon>Aspidochirotacea</taxon>
        <taxon>Aspidochirotida</taxon>
        <taxon>Holothuriidae</taxon>
        <taxon>Holothuria</taxon>
    </lineage>
</organism>
<evidence type="ECO:0000313" key="1">
    <source>
        <dbReference type="EMBL" id="KAJ8027225.1"/>
    </source>
</evidence>
<dbReference type="OrthoDB" id="10065929at2759"/>
<comment type="caution">
    <text evidence="1">The sequence shown here is derived from an EMBL/GenBank/DDBJ whole genome shotgun (WGS) entry which is preliminary data.</text>
</comment>
<proteinExistence type="predicted"/>
<reference evidence="1" key="1">
    <citation type="submission" date="2021-10" db="EMBL/GenBank/DDBJ databases">
        <title>Tropical sea cucumber genome reveals ecological adaptation and Cuvierian tubules defense mechanism.</title>
        <authorList>
            <person name="Chen T."/>
        </authorList>
    </citation>
    <scope>NUCLEOTIDE SEQUENCE</scope>
    <source>
        <strain evidence="1">Nanhai2018</strain>
        <tissue evidence="1">Muscle</tissue>
    </source>
</reference>
<gene>
    <name evidence="1" type="ORF">HOLleu_32307</name>
</gene>
<sequence>MKVMWRSVLNTWRIKTRRQGSIPKEVFPPLLRDLWQQMEINSPSNLCSGFWETGLCPLDPQQVLKNLPGSTTKLREGTKERDADVIGRDFDDSSIQLLKENHGQKDQPKQKCGKKVEPGAQITMESLSSKDECSVVALGTGAGSSGLQADRSSNMDKDENHCVVCSTGYESYSGPEWLQCVYCLWWVCGRCNGGVYNRSFACPDCD</sequence>
<dbReference type="AlphaFoldDB" id="A0A9Q0YT07"/>
<dbReference type="Proteomes" id="UP001152320">
    <property type="component" value="Chromosome 16"/>
</dbReference>
<dbReference type="EMBL" id="JAIZAY010000016">
    <property type="protein sequence ID" value="KAJ8027225.1"/>
    <property type="molecule type" value="Genomic_DNA"/>
</dbReference>
<name>A0A9Q0YT07_HOLLE</name>
<protein>
    <submittedName>
        <fullName evidence="1">Uncharacterized protein</fullName>
    </submittedName>
</protein>
<accession>A0A9Q0YT07</accession>
<evidence type="ECO:0000313" key="2">
    <source>
        <dbReference type="Proteomes" id="UP001152320"/>
    </source>
</evidence>
<keyword evidence="2" id="KW-1185">Reference proteome</keyword>